<keyword evidence="3" id="KW-0411">Iron-sulfur</keyword>
<name>A0A7U4TIN4_DESA2</name>
<dbReference type="KEGG" id="daw:HS1_002392"/>
<organism evidence="5 6">
    <name type="scientific">Desulfofervidus auxilii</name>
    <dbReference type="NCBI Taxonomy" id="1621989"/>
    <lineage>
        <taxon>Bacteria</taxon>
        <taxon>Pseudomonadati</taxon>
        <taxon>Thermodesulfobacteriota</taxon>
        <taxon>Candidatus Desulfofervidia</taxon>
        <taxon>Candidatus Desulfofervidales</taxon>
        <taxon>Candidatus Desulfofervidaceae</taxon>
        <taxon>Candidatus Desulfofervidus</taxon>
    </lineage>
</organism>
<dbReference type="SUPFAM" id="SSF46548">
    <property type="entry name" value="alpha-helical ferredoxin"/>
    <property type="match status" value="1"/>
</dbReference>
<protein>
    <submittedName>
        <fullName evidence="5">Formate dehydrogenase, beta subunit</fullName>
    </submittedName>
</protein>
<evidence type="ECO:0000256" key="3">
    <source>
        <dbReference type="ARBA" id="ARBA00023014"/>
    </source>
</evidence>
<dbReference type="GO" id="GO:0046872">
    <property type="term" value="F:metal ion binding"/>
    <property type="evidence" value="ECO:0007669"/>
    <property type="project" value="UniProtKB-KW"/>
</dbReference>
<keyword evidence="6" id="KW-1185">Reference proteome</keyword>
<accession>A0A7U4TIN4</accession>
<keyword evidence="1" id="KW-0479">Metal-binding</keyword>
<sequence length="360" mass="40029">MAETKLNFLGFLSNLLEGKLVKGIISLRALDVNSGKVAYSLVVSKDNITELVPDFPAMPANGGKVVSRFTLNSSPLVPVAVVLRPCEIRALIELVKLNQAHLENILIIGMECGGVYPYQSLITKQDIDNLLSEYRESLKKGENPAGIRPVCAGCTDFRPVLADVIVSQIGRDQPVLFFPTEKGKEVAQTLGLTLVEEMIYTPVSDALLKKRQEEKENMVKKIKEEINGLEGLVKIFDNCIACHCCSHVCPICYCKDCFFESATFDYRPTDYYAVLQDKGTLKLPMDTLLFHLGRMTHMATSCVACGMCEDVCPVNIPVARIFKTVGSELQQLFDYLPGRDLEETLPLTTYKPEEFQEVET</sequence>
<dbReference type="AlphaFoldDB" id="A0A7U4TIN4"/>
<evidence type="ECO:0000256" key="1">
    <source>
        <dbReference type="ARBA" id="ARBA00022723"/>
    </source>
</evidence>
<evidence type="ECO:0000313" key="5">
    <source>
        <dbReference type="EMBL" id="AMM42174.1"/>
    </source>
</evidence>
<evidence type="ECO:0000313" key="6">
    <source>
        <dbReference type="Proteomes" id="UP000070560"/>
    </source>
</evidence>
<evidence type="ECO:0000256" key="2">
    <source>
        <dbReference type="ARBA" id="ARBA00023004"/>
    </source>
</evidence>
<reference evidence="5 6" key="1">
    <citation type="submission" date="2015-10" db="EMBL/GenBank/DDBJ databases">
        <title>Candidatus Desulfofervidus auxilii, a hydrogenotrophic sulfate-reducing bacterium involved in the thermophilic anaerobic oxidation of methane.</title>
        <authorList>
            <person name="Krukenberg V."/>
            <person name="Richter M."/>
            <person name="Wegener G."/>
        </authorList>
    </citation>
    <scope>NUCLEOTIDE SEQUENCE [LARGE SCALE GENOMIC DNA]</scope>
    <source>
        <strain evidence="5 6">HS1</strain>
    </source>
</reference>
<dbReference type="Gene3D" id="1.10.1060.10">
    <property type="entry name" value="Alpha-helical ferredoxin"/>
    <property type="match status" value="1"/>
</dbReference>
<dbReference type="PROSITE" id="PS00198">
    <property type="entry name" value="4FE4S_FER_1"/>
    <property type="match status" value="2"/>
</dbReference>
<dbReference type="InterPro" id="IPR009051">
    <property type="entry name" value="Helical_ferredxn"/>
</dbReference>
<dbReference type="Pfam" id="PF04432">
    <property type="entry name" value="FrhB_FdhB_C"/>
    <property type="match status" value="1"/>
</dbReference>
<dbReference type="InterPro" id="IPR017896">
    <property type="entry name" value="4Fe4S_Fe-S-bd"/>
</dbReference>
<dbReference type="RefSeq" id="WP_066065902.1">
    <property type="nucleotide sequence ID" value="NZ_CP013015.1"/>
</dbReference>
<gene>
    <name evidence="5" type="ORF">HS1_002392</name>
</gene>
<evidence type="ECO:0000259" key="4">
    <source>
        <dbReference type="PROSITE" id="PS51379"/>
    </source>
</evidence>
<feature type="domain" description="4Fe-4S ferredoxin-type" evidence="4">
    <location>
        <begin position="293"/>
        <end position="322"/>
    </location>
</feature>
<dbReference type="InterPro" id="IPR017900">
    <property type="entry name" value="4Fe4S_Fe_S_CS"/>
</dbReference>
<dbReference type="InterPro" id="IPR007525">
    <property type="entry name" value="FrhB_FdhB_C"/>
</dbReference>
<dbReference type="EMBL" id="CP013015">
    <property type="protein sequence ID" value="AMM42174.1"/>
    <property type="molecule type" value="Genomic_DNA"/>
</dbReference>
<keyword evidence="2" id="KW-0408">Iron</keyword>
<dbReference type="GO" id="GO:0051536">
    <property type="term" value="F:iron-sulfur cluster binding"/>
    <property type="evidence" value="ECO:0007669"/>
    <property type="project" value="UniProtKB-KW"/>
</dbReference>
<dbReference type="OrthoDB" id="9773828at2"/>
<dbReference type="Pfam" id="PF13183">
    <property type="entry name" value="Fer4_8"/>
    <property type="match status" value="1"/>
</dbReference>
<proteinExistence type="predicted"/>
<dbReference type="PROSITE" id="PS51379">
    <property type="entry name" value="4FE4S_FER_2"/>
    <property type="match status" value="1"/>
</dbReference>
<dbReference type="Proteomes" id="UP000070560">
    <property type="component" value="Chromosome"/>
</dbReference>